<dbReference type="PATRIC" id="fig|1069640.6.peg.236"/>
<evidence type="ECO:0000259" key="1">
    <source>
        <dbReference type="Pfam" id="PF01592"/>
    </source>
</evidence>
<accession>A0A0E3UUE0</accession>
<feature type="domain" description="NIF system FeS cluster assembly NifU N-terminal" evidence="1">
    <location>
        <begin position="11"/>
        <end position="127"/>
    </location>
</feature>
<protein>
    <submittedName>
        <fullName evidence="2">Nitrogen fixation protein NifU</fullName>
    </submittedName>
</protein>
<dbReference type="GO" id="GO:0016226">
    <property type="term" value="P:iron-sulfur cluster assembly"/>
    <property type="evidence" value="ECO:0007669"/>
    <property type="project" value="InterPro"/>
</dbReference>
<name>A0A0E3UUE0_9FUSO</name>
<dbReference type="RefSeq" id="WP_046328309.1">
    <property type="nucleotide sequence ID" value="NZ_CP011280.1"/>
</dbReference>
<dbReference type="PANTHER" id="PTHR10093">
    <property type="entry name" value="IRON-SULFUR CLUSTER ASSEMBLY ENZYME NIFU HOMOLOG"/>
    <property type="match status" value="1"/>
</dbReference>
<dbReference type="Gene3D" id="3.90.1010.10">
    <property type="match status" value="1"/>
</dbReference>
<dbReference type="KEGG" id="sns:VC03_01250"/>
<dbReference type="GO" id="GO:0051536">
    <property type="term" value="F:iron-sulfur cluster binding"/>
    <property type="evidence" value="ECO:0007669"/>
    <property type="project" value="InterPro"/>
</dbReference>
<dbReference type="STRING" id="187101.VC03_01250"/>
<keyword evidence="3" id="KW-1185">Reference proteome</keyword>
<proteinExistence type="predicted"/>
<dbReference type="Pfam" id="PF01592">
    <property type="entry name" value="NifU_N"/>
    <property type="match status" value="1"/>
</dbReference>
<dbReference type="NCBIfam" id="TIGR01994">
    <property type="entry name" value="SUF_scaf_2"/>
    <property type="match status" value="1"/>
</dbReference>
<dbReference type="CDD" id="cd06664">
    <property type="entry name" value="IscU_like"/>
    <property type="match status" value="1"/>
</dbReference>
<reference evidence="2 3" key="1">
    <citation type="journal article" date="2012" name="BMC Genomics">
        <title>Genomic sequence analysis and characterization of Sneathia amnii sp. nov.</title>
        <authorList>
            <consortium name="Vaginal Microbiome Consortium (additional members)"/>
            <person name="Harwich M.D.Jr."/>
            <person name="Serrano M.G."/>
            <person name="Fettweis J.M."/>
            <person name="Alves J.M."/>
            <person name="Reimers M.A."/>
            <person name="Buck G.A."/>
            <person name="Jefferson K.K."/>
        </authorList>
    </citation>
    <scope>NUCLEOTIDE SEQUENCE [LARGE SCALE GENOMIC DNA]</scope>
    <source>
        <strain evidence="2 3">SN35</strain>
    </source>
</reference>
<dbReference type="Proteomes" id="UP000033103">
    <property type="component" value="Chromosome"/>
</dbReference>
<sequence>MIEDIDKIYQQTILEYNKRSDLKKEIDKPTYVERGHNPSCGDDLTLLIKIKDDKILDASFIGSGCAISTASTAMLIEDIKGKTLVEAKKIIDNFFLMMKDHKDGDVSLLNDAVLMEYVRDMPARVKCATLSWHSFEVILGKENIK</sequence>
<dbReference type="GO" id="GO:0005506">
    <property type="term" value="F:iron ion binding"/>
    <property type="evidence" value="ECO:0007669"/>
    <property type="project" value="InterPro"/>
</dbReference>
<dbReference type="InterPro" id="IPR002871">
    <property type="entry name" value="NIF_FeS_clus_asmbl_NifU_N"/>
</dbReference>
<gene>
    <name evidence="2" type="ORF">VC03_01250</name>
</gene>
<dbReference type="OrthoDB" id="9804157at2"/>
<dbReference type="EMBL" id="CP011280">
    <property type="protein sequence ID" value="AKC95203.1"/>
    <property type="molecule type" value="Genomic_DNA"/>
</dbReference>
<organism evidence="2 3">
    <name type="scientific">Sneathia vaginalis</name>
    <dbReference type="NCBI Taxonomy" id="187101"/>
    <lineage>
        <taxon>Bacteria</taxon>
        <taxon>Fusobacteriati</taxon>
        <taxon>Fusobacteriota</taxon>
        <taxon>Fusobacteriia</taxon>
        <taxon>Fusobacteriales</taxon>
        <taxon>Leptotrichiaceae</taxon>
        <taxon>Sneathia</taxon>
    </lineage>
</organism>
<evidence type="ECO:0000313" key="3">
    <source>
        <dbReference type="Proteomes" id="UP000033103"/>
    </source>
</evidence>
<dbReference type="HOGENOM" id="CLU_079283_4_0_0"/>
<dbReference type="SUPFAM" id="SSF82649">
    <property type="entry name" value="SufE/NifU"/>
    <property type="match status" value="1"/>
</dbReference>
<evidence type="ECO:0000313" key="2">
    <source>
        <dbReference type="EMBL" id="AKC95203.1"/>
    </source>
</evidence>
<dbReference type="AlphaFoldDB" id="A0A0E3UUE0"/>